<evidence type="ECO:0000313" key="4">
    <source>
        <dbReference type="Proteomes" id="UP000292347"/>
    </source>
</evidence>
<feature type="transmembrane region" description="Helical" evidence="2">
    <location>
        <begin position="112"/>
        <end position="135"/>
    </location>
</feature>
<dbReference type="Proteomes" id="UP000292347">
    <property type="component" value="Unassembled WGS sequence"/>
</dbReference>
<keyword evidence="2" id="KW-0812">Transmembrane</keyword>
<sequence length="208" mass="21190">MRTRSSPPHSAVRRSPARSQISSGRSRAGVPRCGAERAVALMGRRKAADAGARSHAATFPGAAPLPAWRDTVRVAAVVLSGVFVLLGGLFVLAPEAGAALYGFGERSEAGLFYVRAVGVRDVALAIYLFGLAIAGFRQALRVVALGTLVIPIGDMLLLAASGAGGPVQYLLHAASLMCFAALAGVSARGSGRTTAHISEPGDSRGGAD</sequence>
<dbReference type="InterPro" id="IPR025363">
    <property type="entry name" value="DUF4267"/>
</dbReference>
<comment type="caution">
    <text evidence="3">The sequence shown here is derived from an EMBL/GenBank/DDBJ whole genome shotgun (WGS) entry which is preliminary data.</text>
</comment>
<reference evidence="3 4" key="1">
    <citation type="submission" date="2019-01" db="EMBL/GenBank/DDBJ databases">
        <title>Sphingomonas mucosissima sp. nov. and Sphingomonas desiccabilis sp. nov., from biological soil crusts in the Colorado Plateau, USA.</title>
        <authorList>
            <person name="Zhu D."/>
        </authorList>
    </citation>
    <scope>NUCLEOTIDE SEQUENCE [LARGE SCALE GENOMIC DNA]</scope>
    <source>
        <strain evidence="3 4">CP1D</strain>
    </source>
</reference>
<feature type="transmembrane region" description="Helical" evidence="2">
    <location>
        <begin position="74"/>
        <end position="92"/>
    </location>
</feature>
<accession>A0A4Q2IQX3</accession>
<proteinExistence type="predicted"/>
<name>A0A4Q2IQX3_9SPHN</name>
<dbReference type="AlphaFoldDB" id="A0A4Q2IQX3"/>
<keyword evidence="4" id="KW-1185">Reference proteome</keyword>
<feature type="transmembrane region" description="Helical" evidence="2">
    <location>
        <begin position="169"/>
        <end position="187"/>
    </location>
</feature>
<feature type="region of interest" description="Disordered" evidence="1">
    <location>
        <begin position="1"/>
        <end position="31"/>
    </location>
</feature>
<evidence type="ECO:0000256" key="1">
    <source>
        <dbReference type="SAM" id="MobiDB-lite"/>
    </source>
</evidence>
<evidence type="ECO:0000256" key="2">
    <source>
        <dbReference type="SAM" id="Phobius"/>
    </source>
</evidence>
<organism evidence="3 4">
    <name type="scientific">Sphingomonas desiccabilis</name>
    <dbReference type="NCBI Taxonomy" id="429134"/>
    <lineage>
        <taxon>Bacteria</taxon>
        <taxon>Pseudomonadati</taxon>
        <taxon>Pseudomonadota</taxon>
        <taxon>Alphaproteobacteria</taxon>
        <taxon>Sphingomonadales</taxon>
        <taxon>Sphingomonadaceae</taxon>
        <taxon>Sphingomonas</taxon>
    </lineage>
</organism>
<keyword evidence="2" id="KW-1133">Transmembrane helix</keyword>
<feature type="transmembrane region" description="Helical" evidence="2">
    <location>
        <begin position="142"/>
        <end position="163"/>
    </location>
</feature>
<gene>
    <name evidence="3" type="ORF">EO081_12755</name>
</gene>
<dbReference type="Pfam" id="PF14087">
    <property type="entry name" value="DUF4267"/>
    <property type="match status" value="1"/>
</dbReference>
<dbReference type="EMBL" id="SDPT01000002">
    <property type="protein sequence ID" value="RXZ32042.1"/>
    <property type="molecule type" value="Genomic_DNA"/>
</dbReference>
<evidence type="ECO:0000313" key="3">
    <source>
        <dbReference type="EMBL" id="RXZ32042.1"/>
    </source>
</evidence>
<keyword evidence="2" id="KW-0472">Membrane</keyword>
<dbReference type="OrthoDB" id="8005319at2"/>
<protein>
    <submittedName>
        <fullName evidence="3">DUF4267 domain-containing protein</fullName>
    </submittedName>
</protein>